<sequence length="95" mass="10230">TAKDQHRHLKRSGETLESSESKTLKSSYSTTQPTELHETTSVFAGATIAAGDPIPSVTSISADDLEVAFKRYLRQPSDNDEPAEPVSLALVSNIT</sequence>
<feature type="compositionally biased region" description="Basic and acidic residues" evidence="1">
    <location>
        <begin position="11"/>
        <end position="23"/>
    </location>
</feature>
<feature type="region of interest" description="Disordered" evidence="1">
    <location>
        <begin position="76"/>
        <end position="95"/>
    </location>
</feature>
<dbReference type="AlphaFoldDB" id="A0A699VD22"/>
<reference evidence="2" key="1">
    <citation type="journal article" date="2019" name="Sci. Rep.">
        <title>Draft genome of Tanacetum cinerariifolium, the natural source of mosquito coil.</title>
        <authorList>
            <person name="Yamashiro T."/>
            <person name="Shiraishi A."/>
            <person name="Satake H."/>
            <person name="Nakayama K."/>
        </authorList>
    </citation>
    <scope>NUCLEOTIDE SEQUENCE</scope>
</reference>
<evidence type="ECO:0000256" key="1">
    <source>
        <dbReference type="SAM" id="MobiDB-lite"/>
    </source>
</evidence>
<accession>A0A699VD22</accession>
<comment type="caution">
    <text evidence="2">The sequence shown here is derived from an EMBL/GenBank/DDBJ whole genome shotgun (WGS) entry which is preliminary data.</text>
</comment>
<feature type="region of interest" description="Disordered" evidence="1">
    <location>
        <begin position="1"/>
        <end position="36"/>
    </location>
</feature>
<evidence type="ECO:0000313" key="2">
    <source>
        <dbReference type="EMBL" id="GFD33412.1"/>
    </source>
</evidence>
<protein>
    <submittedName>
        <fullName evidence="2">Uncharacterized protein</fullName>
    </submittedName>
</protein>
<feature type="non-terminal residue" evidence="2">
    <location>
        <position position="1"/>
    </location>
</feature>
<organism evidence="2">
    <name type="scientific">Tanacetum cinerariifolium</name>
    <name type="common">Dalmatian daisy</name>
    <name type="synonym">Chrysanthemum cinerariifolium</name>
    <dbReference type="NCBI Taxonomy" id="118510"/>
    <lineage>
        <taxon>Eukaryota</taxon>
        <taxon>Viridiplantae</taxon>
        <taxon>Streptophyta</taxon>
        <taxon>Embryophyta</taxon>
        <taxon>Tracheophyta</taxon>
        <taxon>Spermatophyta</taxon>
        <taxon>Magnoliopsida</taxon>
        <taxon>eudicotyledons</taxon>
        <taxon>Gunneridae</taxon>
        <taxon>Pentapetalae</taxon>
        <taxon>asterids</taxon>
        <taxon>campanulids</taxon>
        <taxon>Asterales</taxon>
        <taxon>Asteraceae</taxon>
        <taxon>Asteroideae</taxon>
        <taxon>Anthemideae</taxon>
        <taxon>Anthemidinae</taxon>
        <taxon>Tanacetum</taxon>
    </lineage>
</organism>
<name>A0A699VD22_TANCI</name>
<feature type="non-terminal residue" evidence="2">
    <location>
        <position position="95"/>
    </location>
</feature>
<feature type="compositionally biased region" description="Basic residues" evidence="1">
    <location>
        <begin position="1"/>
        <end position="10"/>
    </location>
</feature>
<dbReference type="EMBL" id="BKCJ011435075">
    <property type="protein sequence ID" value="GFD33412.1"/>
    <property type="molecule type" value="Genomic_DNA"/>
</dbReference>
<proteinExistence type="predicted"/>
<gene>
    <name evidence="2" type="ORF">Tci_905381</name>
</gene>